<accession>A0A3P7LXU5</accession>
<keyword evidence="3" id="KW-1185">Reference proteome</keyword>
<protein>
    <recommendedName>
        <fullName evidence="4">DUF4806 domain-containing protein</fullName>
    </recommendedName>
</protein>
<feature type="transmembrane region" description="Helical" evidence="1">
    <location>
        <begin position="200"/>
        <end position="221"/>
    </location>
</feature>
<keyword evidence="1" id="KW-1133">Transmembrane helix</keyword>
<dbReference type="Proteomes" id="UP000281553">
    <property type="component" value="Unassembled WGS sequence"/>
</dbReference>
<sequence length="240" mass="26774">MDRRFNLLSERLDAAAGTAISDPTSTTNTGPMYQHMRTVGEVDEFTTALLDPSLRQQVITHLTAFGGDTVSTFADRIFGGLFADEITYQMTFYRRHQVKRGFFDSSLFKIVLVLETLQCTTNTLPLLKPGDNCDLWHSLAKINLPSVAAKDRFHYICCHLSTEALTKAFSFGGKFDADVNSLLSSLRFRLVCSFLGRACVTIWGVFVLTLRSIAGLPLFCVGRNSCRTLSRWNSRRPPAA</sequence>
<evidence type="ECO:0000313" key="3">
    <source>
        <dbReference type="Proteomes" id="UP000281553"/>
    </source>
</evidence>
<dbReference type="EMBL" id="UYRU01060718">
    <property type="protein sequence ID" value="VDN14898.1"/>
    <property type="molecule type" value="Genomic_DNA"/>
</dbReference>
<evidence type="ECO:0008006" key="4">
    <source>
        <dbReference type="Google" id="ProtNLM"/>
    </source>
</evidence>
<dbReference type="AlphaFoldDB" id="A0A3P7LXU5"/>
<proteinExistence type="predicted"/>
<evidence type="ECO:0000313" key="2">
    <source>
        <dbReference type="EMBL" id="VDN14898.1"/>
    </source>
</evidence>
<reference evidence="2 3" key="1">
    <citation type="submission" date="2018-11" db="EMBL/GenBank/DDBJ databases">
        <authorList>
            <consortium name="Pathogen Informatics"/>
        </authorList>
    </citation>
    <scope>NUCLEOTIDE SEQUENCE [LARGE SCALE GENOMIC DNA]</scope>
</reference>
<keyword evidence="1" id="KW-0812">Transmembrane</keyword>
<organism evidence="2 3">
    <name type="scientific">Dibothriocephalus latus</name>
    <name type="common">Fish tapeworm</name>
    <name type="synonym">Diphyllobothrium latum</name>
    <dbReference type="NCBI Taxonomy" id="60516"/>
    <lineage>
        <taxon>Eukaryota</taxon>
        <taxon>Metazoa</taxon>
        <taxon>Spiralia</taxon>
        <taxon>Lophotrochozoa</taxon>
        <taxon>Platyhelminthes</taxon>
        <taxon>Cestoda</taxon>
        <taxon>Eucestoda</taxon>
        <taxon>Diphyllobothriidea</taxon>
        <taxon>Diphyllobothriidae</taxon>
        <taxon>Dibothriocephalus</taxon>
    </lineage>
</organism>
<gene>
    <name evidence="2" type="ORF">DILT_LOCUS10729</name>
</gene>
<keyword evidence="1" id="KW-0472">Membrane</keyword>
<name>A0A3P7LXU5_DIBLA</name>
<evidence type="ECO:0000256" key="1">
    <source>
        <dbReference type="SAM" id="Phobius"/>
    </source>
</evidence>